<proteinExistence type="predicted"/>
<accession>A0A0A9GNH5</accession>
<sequence>MLRLTEVALLCAAVEPDRRPKVQDIVRMIEEIAAGTVDGPEPAGQH</sequence>
<dbReference type="AlphaFoldDB" id="A0A0A9GNH5"/>
<reference evidence="1" key="1">
    <citation type="submission" date="2014-09" db="EMBL/GenBank/DDBJ databases">
        <authorList>
            <person name="Magalhaes I.L.F."/>
            <person name="Oliveira U."/>
            <person name="Santos F.R."/>
            <person name="Vidigal T.H.D.A."/>
            <person name="Brescovit A.D."/>
            <person name="Santos A.J."/>
        </authorList>
    </citation>
    <scope>NUCLEOTIDE SEQUENCE</scope>
    <source>
        <tissue evidence="1">Shoot tissue taken approximately 20 cm above the soil surface</tissue>
    </source>
</reference>
<organism evidence="1">
    <name type="scientific">Arundo donax</name>
    <name type="common">Giant reed</name>
    <name type="synonym">Donax arundinaceus</name>
    <dbReference type="NCBI Taxonomy" id="35708"/>
    <lineage>
        <taxon>Eukaryota</taxon>
        <taxon>Viridiplantae</taxon>
        <taxon>Streptophyta</taxon>
        <taxon>Embryophyta</taxon>
        <taxon>Tracheophyta</taxon>
        <taxon>Spermatophyta</taxon>
        <taxon>Magnoliopsida</taxon>
        <taxon>Liliopsida</taxon>
        <taxon>Poales</taxon>
        <taxon>Poaceae</taxon>
        <taxon>PACMAD clade</taxon>
        <taxon>Arundinoideae</taxon>
        <taxon>Arundineae</taxon>
        <taxon>Arundo</taxon>
    </lineage>
</organism>
<reference evidence="1" key="2">
    <citation type="journal article" date="2015" name="Data Brief">
        <title>Shoot transcriptome of the giant reed, Arundo donax.</title>
        <authorList>
            <person name="Barrero R.A."/>
            <person name="Guerrero F.D."/>
            <person name="Moolhuijzen P."/>
            <person name="Goolsby J.A."/>
            <person name="Tidwell J."/>
            <person name="Bellgard S.E."/>
            <person name="Bellgard M.I."/>
        </authorList>
    </citation>
    <scope>NUCLEOTIDE SEQUENCE</scope>
    <source>
        <tissue evidence="1">Shoot tissue taken approximately 20 cm above the soil surface</tissue>
    </source>
</reference>
<evidence type="ECO:0008006" key="2">
    <source>
        <dbReference type="Google" id="ProtNLM"/>
    </source>
</evidence>
<dbReference type="EMBL" id="GBRH01175678">
    <property type="protein sequence ID" value="JAE22218.1"/>
    <property type="molecule type" value="Transcribed_RNA"/>
</dbReference>
<protein>
    <recommendedName>
        <fullName evidence="2">Protein kinase domain-containing protein</fullName>
    </recommendedName>
</protein>
<name>A0A0A9GNH5_ARUDO</name>
<evidence type="ECO:0000313" key="1">
    <source>
        <dbReference type="EMBL" id="JAE22218.1"/>
    </source>
</evidence>